<keyword evidence="2 6" id="KW-0812">Transmembrane</keyword>
<dbReference type="InterPro" id="IPR007816">
    <property type="entry name" value="ResB-like_domain"/>
</dbReference>
<dbReference type="GO" id="GO:0017004">
    <property type="term" value="P:cytochrome complex assembly"/>
    <property type="evidence" value="ECO:0007669"/>
    <property type="project" value="UniProtKB-KW"/>
</dbReference>
<evidence type="ECO:0000256" key="1">
    <source>
        <dbReference type="ARBA" id="ARBA00004141"/>
    </source>
</evidence>
<evidence type="ECO:0000313" key="8">
    <source>
        <dbReference type="EMBL" id="EGC85225.1"/>
    </source>
</evidence>
<keyword evidence="9" id="KW-1185">Reference proteome</keyword>
<dbReference type="GO" id="GO:0016020">
    <property type="term" value="C:membrane"/>
    <property type="evidence" value="ECO:0007669"/>
    <property type="project" value="UniProtKB-SubCell"/>
</dbReference>
<keyword evidence="3" id="KW-0201">Cytochrome c-type biogenesis</keyword>
<evidence type="ECO:0000256" key="5">
    <source>
        <dbReference type="ARBA" id="ARBA00023136"/>
    </source>
</evidence>
<feature type="transmembrane region" description="Helical" evidence="6">
    <location>
        <begin position="65"/>
        <end position="84"/>
    </location>
</feature>
<keyword evidence="4 6" id="KW-1133">Transmembrane helix</keyword>
<dbReference type="PANTHER" id="PTHR31566:SF5">
    <property type="entry name" value="RESB-LIKE DOMAIN-CONTAINING PROTEIN"/>
    <property type="match status" value="1"/>
</dbReference>
<dbReference type="AlphaFoldDB" id="F0HAJ7"/>
<sequence length="499" mass="56068">MSGRMDLESLSYRPLKKDFKEEGRKTTVNTPCPPNFPVIPETFKLSSYQLSTVFMWNKPYSLKEGTAIVIGLLATGTLLQAVMGPLEWRVFAWPANIITLVLFVLALVAVFMLRRQSYLCRFMTTMQAAVPAIAAAAMLTLVMGVTRQAAEDTNPSDPIGLTKMLNFWPFILVYLWMTAIVGEVALNQIAHFSWRRLPTLTSHTGLFLVLACGTLGSADMLRVKMYCETGQPEWRGLDAFGNVHHLPVAIQLEKFTIDEYPPKLMIINKQGQPLPQEKPENLLVEKNMRTGQLLDCKIEILKRIDNAVPVMLSKMIGKMPEGMMANIRMDSLGQARNKKGYTATDAPGSACALFVKVTTGGNPNGNHATALTRRRRHTITGWVTSGNYLFPFQAIQLADGRMLAMPNREPRRFASLVDIYTQSGQNIRTEIEVNRPFAIEGWKIYQLSYNEQMGKWSNLSVFELVKDPWLPVVYIGIFMLLFGAVGMFLTASRKKEEKL</sequence>
<gene>
    <name evidence="8" type="ORF">HMPREF9303_2134</name>
</gene>
<evidence type="ECO:0000256" key="6">
    <source>
        <dbReference type="SAM" id="Phobius"/>
    </source>
</evidence>
<name>F0HAJ7_9BACT</name>
<feature type="domain" description="ResB-like" evidence="7">
    <location>
        <begin position="405"/>
        <end position="452"/>
    </location>
</feature>
<keyword evidence="5 6" id="KW-0472">Membrane</keyword>
<evidence type="ECO:0000256" key="2">
    <source>
        <dbReference type="ARBA" id="ARBA00022692"/>
    </source>
</evidence>
<dbReference type="EMBL" id="AEXO01000103">
    <property type="protein sequence ID" value="EGC85225.1"/>
    <property type="molecule type" value="Genomic_DNA"/>
</dbReference>
<evidence type="ECO:0000256" key="3">
    <source>
        <dbReference type="ARBA" id="ARBA00022748"/>
    </source>
</evidence>
<reference evidence="8 9" key="1">
    <citation type="submission" date="2011-02" db="EMBL/GenBank/DDBJ databases">
        <authorList>
            <person name="Durkin A.S."/>
            <person name="Madupu R."/>
            <person name="Torralba M."/>
            <person name="Gillis M."/>
            <person name="Methe B."/>
            <person name="Sutton G."/>
            <person name="Nelson K.E."/>
        </authorList>
    </citation>
    <scope>NUCLEOTIDE SEQUENCE [LARGE SCALE GENOMIC DNA]</scope>
    <source>
        <strain evidence="8 9">CRIS 18C-A</strain>
    </source>
</reference>
<accession>F0HAJ7</accession>
<proteinExistence type="predicted"/>
<evidence type="ECO:0000313" key="9">
    <source>
        <dbReference type="Proteomes" id="UP000003155"/>
    </source>
</evidence>
<feature type="transmembrane region" description="Helical" evidence="6">
    <location>
        <begin position="90"/>
        <end position="113"/>
    </location>
</feature>
<evidence type="ECO:0000259" key="7">
    <source>
        <dbReference type="Pfam" id="PF05140"/>
    </source>
</evidence>
<comment type="subcellular location">
    <subcellularLocation>
        <location evidence="1">Membrane</location>
        <topology evidence="1">Multi-pass membrane protein</topology>
    </subcellularLocation>
</comment>
<feature type="transmembrane region" description="Helical" evidence="6">
    <location>
        <begin position="469"/>
        <end position="491"/>
    </location>
</feature>
<feature type="transmembrane region" description="Helical" evidence="6">
    <location>
        <begin position="165"/>
        <end position="185"/>
    </location>
</feature>
<dbReference type="Pfam" id="PF05140">
    <property type="entry name" value="ResB"/>
    <property type="match status" value="1"/>
</dbReference>
<dbReference type="InterPro" id="IPR023494">
    <property type="entry name" value="Cyt_c_bgen_Ccs1/CcsB/ResB"/>
</dbReference>
<organism evidence="8 9">
    <name type="scientific">Prevotella denticola CRIS 18C-A</name>
    <dbReference type="NCBI Taxonomy" id="944557"/>
    <lineage>
        <taxon>Bacteria</taxon>
        <taxon>Pseudomonadati</taxon>
        <taxon>Bacteroidota</taxon>
        <taxon>Bacteroidia</taxon>
        <taxon>Bacteroidales</taxon>
        <taxon>Prevotellaceae</taxon>
        <taxon>Prevotella</taxon>
    </lineage>
</organism>
<evidence type="ECO:0000256" key="4">
    <source>
        <dbReference type="ARBA" id="ARBA00022989"/>
    </source>
</evidence>
<dbReference type="PANTHER" id="PTHR31566">
    <property type="entry name" value="CYTOCHROME C BIOGENESIS PROTEIN CCS1, CHLOROPLASTIC"/>
    <property type="match status" value="1"/>
</dbReference>
<dbReference type="Proteomes" id="UP000003155">
    <property type="component" value="Unassembled WGS sequence"/>
</dbReference>
<feature type="transmembrane region" description="Helical" evidence="6">
    <location>
        <begin position="197"/>
        <end position="218"/>
    </location>
</feature>
<protein>
    <submittedName>
        <fullName evidence="8">Putative membrane protein</fullName>
    </submittedName>
</protein>
<feature type="transmembrane region" description="Helical" evidence="6">
    <location>
        <begin position="125"/>
        <end position="145"/>
    </location>
</feature>
<comment type="caution">
    <text evidence="8">The sequence shown here is derived from an EMBL/GenBank/DDBJ whole genome shotgun (WGS) entry which is preliminary data.</text>
</comment>